<feature type="transmembrane region" description="Helical" evidence="8">
    <location>
        <begin position="78"/>
        <end position="96"/>
    </location>
</feature>
<dbReference type="InterPro" id="IPR011701">
    <property type="entry name" value="MFS"/>
</dbReference>
<keyword evidence="4 8" id="KW-0812">Transmembrane</keyword>
<keyword evidence="6 8" id="KW-0472">Membrane</keyword>
<feature type="transmembrane region" description="Helical" evidence="8">
    <location>
        <begin position="47"/>
        <end position="66"/>
    </location>
</feature>
<name>A0A3A0W9M4_STAGA</name>
<dbReference type="Gene3D" id="1.20.1720.10">
    <property type="entry name" value="Multidrug resistance protein D"/>
    <property type="match status" value="1"/>
</dbReference>
<feature type="transmembrane region" description="Helical" evidence="8">
    <location>
        <begin position="264"/>
        <end position="287"/>
    </location>
</feature>
<proteinExistence type="inferred from homology"/>
<feature type="transmembrane region" description="Helical" evidence="8">
    <location>
        <begin position="135"/>
        <end position="155"/>
    </location>
</feature>
<dbReference type="SUPFAM" id="SSF103473">
    <property type="entry name" value="MFS general substrate transporter"/>
    <property type="match status" value="1"/>
</dbReference>
<comment type="subcellular location">
    <subcellularLocation>
        <location evidence="1">Cell membrane</location>
        <topology evidence="1">Multi-pass membrane protein</topology>
    </subcellularLocation>
</comment>
<feature type="transmembrane region" description="Helical" evidence="8">
    <location>
        <begin position="199"/>
        <end position="219"/>
    </location>
</feature>
<dbReference type="GO" id="GO:0005886">
    <property type="term" value="C:plasma membrane"/>
    <property type="evidence" value="ECO:0007669"/>
    <property type="project" value="UniProtKB-SubCell"/>
</dbReference>
<feature type="transmembrane region" description="Helical" evidence="8">
    <location>
        <begin position="108"/>
        <end position="128"/>
    </location>
</feature>
<dbReference type="PANTHER" id="PTHR42718">
    <property type="entry name" value="MAJOR FACILITATOR SUPERFAMILY MULTIDRUG TRANSPORTER MFSC"/>
    <property type="match status" value="1"/>
</dbReference>
<feature type="domain" description="Major facilitator superfamily (MFS) profile" evidence="9">
    <location>
        <begin position="13"/>
        <end position="458"/>
    </location>
</feature>
<dbReference type="OrthoDB" id="9816041at2"/>
<protein>
    <recommendedName>
        <fullName evidence="7">Quinolone resistance protein NorB</fullName>
    </recommendedName>
</protein>
<evidence type="ECO:0000256" key="8">
    <source>
        <dbReference type="SAM" id="Phobius"/>
    </source>
</evidence>
<dbReference type="GO" id="GO:0022857">
    <property type="term" value="F:transmembrane transporter activity"/>
    <property type="evidence" value="ECO:0007669"/>
    <property type="project" value="InterPro"/>
</dbReference>
<comment type="similarity">
    <text evidence="2">Belongs to the major facilitator superfamily. TCR/Tet family.</text>
</comment>
<gene>
    <name evidence="10" type="ORF">BUZ14_01655</name>
</gene>
<comment type="caution">
    <text evidence="10">The sequence shown here is derived from an EMBL/GenBank/DDBJ whole genome shotgun (WGS) entry which is preliminary data.</text>
</comment>
<dbReference type="PANTHER" id="PTHR42718:SF9">
    <property type="entry name" value="MAJOR FACILITATOR SUPERFAMILY MULTIDRUG TRANSPORTER MFSC"/>
    <property type="match status" value="1"/>
</dbReference>
<evidence type="ECO:0000256" key="3">
    <source>
        <dbReference type="ARBA" id="ARBA00022448"/>
    </source>
</evidence>
<dbReference type="InterPro" id="IPR020846">
    <property type="entry name" value="MFS_dom"/>
</dbReference>
<evidence type="ECO:0000256" key="1">
    <source>
        <dbReference type="ARBA" id="ARBA00004651"/>
    </source>
</evidence>
<accession>A0A3A0W9M4</accession>
<evidence type="ECO:0000256" key="4">
    <source>
        <dbReference type="ARBA" id="ARBA00022692"/>
    </source>
</evidence>
<feature type="transmembrane region" description="Helical" evidence="8">
    <location>
        <begin position="167"/>
        <end position="187"/>
    </location>
</feature>
<feature type="transmembrane region" description="Helical" evidence="8">
    <location>
        <begin position="427"/>
        <end position="452"/>
    </location>
</feature>
<dbReference type="PROSITE" id="PS50850">
    <property type="entry name" value="MFS"/>
    <property type="match status" value="1"/>
</dbReference>
<evidence type="ECO:0000256" key="7">
    <source>
        <dbReference type="ARBA" id="ARBA00040594"/>
    </source>
</evidence>
<dbReference type="Gene3D" id="1.20.1250.20">
    <property type="entry name" value="MFS general substrate transporter like domains"/>
    <property type="match status" value="1"/>
</dbReference>
<evidence type="ECO:0000256" key="6">
    <source>
        <dbReference type="ARBA" id="ARBA00023136"/>
    </source>
</evidence>
<feature type="transmembrane region" description="Helical" evidence="8">
    <location>
        <begin position="12"/>
        <end position="35"/>
    </location>
</feature>
<reference evidence="10 11" key="1">
    <citation type="journal article" date="2016" name="Front. Microbiol.">
        <title>Comprehensive Phylogenetic Analysis of Bovine Non-aureus Staphylococci Species Based on Whole-Genome Sequencing.</title>
        <authorList>
            <person name="Naushad S."/>
            <person name="Barkema H.W."/>
            <person name="Luby C."/>
            <person name="Condas L.A."/>
            <person name="Nobrega D.B."/>
            <person name="Carson D.A."/>
            <person name="De Buck J."/>
        </authorList>
    </citation>
    <scope>NUCLEOTIDE SEQUENCE [LARGE SCALE GENOMIC DNA]</scope>
    <source>
        <strain evidence="10 11">SNUC 4781</strain>
    </source>
</reference>
<evidence type="ECO:0000259" key="9">
    <source>
        <dbReference type="PROSITE" id="PS50850"/>
    </source>
</evidence>
<organism evidence="10 11">
    <name type="scientific">Staphylococcus gallinarum</name>
    <dbReference type="NCBI Taxonomy" id="1293"/>
    <lineage>
        <taxon>Bacteria</taxon>
        <taxon>Bacillati</taxon>
        <taxon>Bacillota</taxon>
        <taxon>Bacilli</taxon>
        <taxon>Bacillales</taxon>
        <taxon>Staphylococcaceae</taxon>
        <taxon>Staphylococcus</taxon>
    </lineage>
</organism>
<dbReference type="AlphaFoldDB" id="A0A3A0W9M4"/>
<feature type="transmembrane region" description="Helical" evidence="8">
    <location>
        <begin position="328"/>
        <end position="347"/>
    </location>
</feature>
<feature type="transmembrane region" description="Helical" evidence="8">
    <location>
        <begin position="299"/>
        <end position="321"/>
    </location>
</feature>
<dbReference type="Proteomes" id="UP000265541">
    <property type="component" value="Unassembled WGS sequence"/>
</dbReference>
<keyword evidence="5 8" id="KW-1133">Transmembrane helix</keyword>
<feature type="transmembrane region" description="Helical" evidence="8">
    <location>
        <begin position="400"/>
        <end position="421"/>
    </location>
</feature>
<evidence type="ECO:0000256" key="5">
    <source>
        <dbReference type="ARBA" id="ARBA00022989"/>
    </source>
</evidence>
<evidence type="ECO:0000313" key="10">
    <source>
        <dbReference type="EMBL" id="RIP37282.1"/>
    </source>
</evidence>
<evidence type="ECO:0000313" key="11">
    <source>
        <dbReference type="Proteomes" id="UP000265541"/>
    </source>
</evidence>
<sequence length="458" mass="52024">MNFMKITNYNNISMYIILNALFLFAFTQFLLINVYPTLMNEFNINSSQIQLLTTLFLFTTLLLIPFSSFISNQFQSNTLINISLLFLIIGTIIGSQSYDFYLLLLSRILQGIGYAIILPISQTVILNISNNNNQAMYLGILNSVVNIGPAIAPPITGIFIEYLEWRSLYYIMLPLEIILFILSLVFLKNNFSKKSDYLNIKSSILYLILCTSIFLVLLFLNSHYIFTLTSFILCLFSVITYIYFEKQQIHPLINLNFFKNKMTILSVSSIFITMMLLLSVESILPILTQSVFKFTPSESGFIMTPGTIILIIATTISGNLFDKYRSINIILIGIITLFLSLSLFLTVHIETSLLYLIFLFCLFMFGMGFVITPITTLAYNSFSRNKLNQASALINTFRQLGLVLGVTVFAKSVSMISAFNFSSNDTYNLLIAVKGSFILMSLCTLILIYFTLEIKRSL</sequence>
<feature type="transmembrane region" description="Helical" evidence="8">
    <location>
        <begin position="225"/>
        <end position="244"/>
    </location>
</feature>
<dbReference type="InterPro" id="IPR036259">
    <property type="entry name" value="MFS_trans_sf"/>
</dbReference>
<keyword evidence="3" id="KW-0813">Transport</keyword>
<feature type="transmembrane region" description="Helical" evidence="8">
    <location>
        <begin position="353"/>
        <end position="379"/>
    </location>
</feature>
<evidence type="ECO:0000256" key="2">
    <source>
        <dbReference type="ARBA" id="ARBA00007520"/>
    </source>
</evidence>
<dbReference type="EMBL" id="QYJN01000001">
    <property type="protein sequence ID" value="RIP37282.1"/>
    <property type="molecule type" value="Genomic_DNA"/>
</dbReference>
<dbReference type="Pfam" id="PF07690">
    <property type="entry name" value="MFS_1"/>
    <property type="match status" value="1"/>
</dbReference>